<protein>
    <recommendedName>
        <fullName evidence="4">Signal peptide containing protein</fullName>
    </recommendedName>
</protein>
<feature type="signal peptide" evidence="1">
    <location>
        <begin position="1"/>
        <end position="22"/>
    </location>
</feature>
<dbReference type="KEGG" id="beq:BEWA_008890"/>
<dbReference type="Proteomes" id="UP000031512">
    <property type="component" value="Chromosome 3"/>
</dbReference>
<dbReference type="AlphaFoldDB" id="L0B0U9"/>
<evidence type="ECO:0008006" key="4">
    <source>
        <dbReference type="Google" id="ProtNLM"/>
    </source>
</evidence>
<dbReference type="VEuPathDB" id="PiroplasmaDB:BEWA_008890"/>
<evidence type="ECO:0000313" key="3">
    <source>
        <dbReference type="Proteomes" id="UP000031512"/>
    </source>
</evidence>
<evidence type="ECO:0000313" key="2">
    <source>
        <dbReference type="EMBL" id="AFZ81477.1"/>
    </source>
</evidence>
<keyword evidence="1" id="KW-0732">Signal</keyword>
<accession>L0B0U9</accession>
<name>L0B0U9_THEEQ</name>
<dbReference type="RefSeq" id="XP_004831143.1">
    <property type="nucleotide sequence ID" value="XM_004831086.1"/>
</dbReference>
<organism evidence="2 3">
    <name type="scientific">Theileria equi strain WA</name>
    <dbReference type="NCBI Taxonomy" id="1537102"/>
    <lineage>
        <taxon>Eukaryota</taxon>
        <taxon>Sar</taxon>
        <taxon>Alveolata</taxon>
        <taxon>Apicomplexa</taxon>
        <taxon>Aconoidasida</taxon>
        <taxon>Piroplasmida</taxon>
        <taxon>Theileriidae</taxon>
        <taxon>Theileria</taxon>
    </lineage>
</organism>
<dbReference type="GeneID" id="15805769"/>
<proteinExistence type="predicted"/>
<dbReference type="EMBL" id="CP001670">
    <property type="protein sequence ID" value="AFZ81477.1"/>
    <property type="molecule type" value="Genomic_DNA"/>
</dbReference>
<sequence>MKVFGVITVYIFFTWNVPEVAGSDDHDFVSEQKTPGNVIYYDEYDLYPHQYLNPLCRDSLHVPNQALVPLDDGGYYVQNSLLESDDKNLKQEREVKSIKDTLPEIKVIKIEDSYVIHYSAPIKGSEIVRIHFDCVFTSKDMESVVVSKIQVNVMPKLEYIIGKTEHLVLDALKVPNDKHLSYARFARPGIETITECKNSDLIVNSGQVSIKELQVRTHMNGLTKVEYPDITDHVSKHQVTNKIHKIDLKNGNVVNESLDVKIHCKDNPKYKLRYSALVLSVISGLGMNQRYSEKIDRLGESVDLVKIDTQIEPAVLVDVPTNKNIIYPKDCLNKVYLGNQVVKISDIVGDPKLLRITDSLKILNLSTSSSYRKVTVSCYTKVTRGKSHKTTWMDIVIHPLCNFYDHESLDSDKKTCTLFSSGTVQSFVATPLEYQQFADKMKLYEKFFERSNDPEGTCKDCYYKPIKTGGKDMSVYTNIPGTKQRLEIKNGVIRFNPVYMLKKVDAGKSEGILNPSQMIRMYLHNEETEIGNDGKVIVKDKVDESGKSIFYMVQADGRSSIKISCKDFFKDSGSSQPTLFPNGKNIVYKNVSDGFMDPRTIETVQFGEEFAARGISLLKKPETDVDLEIILDQDKMIQSDHVKPLYFICSHDVKGEEWEKSREPYAVIAVDPGYRSQRLRGCGTKEGIFVDEDGNDSGRECGYAIDDVTSVGFHCPSYVPEHFLEGDQGMYKAEGDKAADNPYQLLIRCYDRSTATQRTFKPKTDLELFPKPKFAGELRSLWVFNKETFAGKDVKEVLCICYDKTGKALSSIRVMNNAEKVEPEPEQANS</sequence>
<evidence type="ECO:0000256" key="1">
    <source>
        <dbReference type="SAM" id="SignalP"/>
    </source>
</evidence>
<dbReference type="eggNOG" id="ENOG502QXB1">
    <property type="taxonomic scope" value="Eukaryota"/>
</dbReference>
<dbReference type="OrthoDB" id="361345at2759"/>
<keyword evidence="3" id="KW-1185">Reference proteome</keyword>
<feature type="chain" id="PRO_5003939989" description="Signal peptide containing protein" evidence="1">
    <location>
        <begin position="23"/>
        <end position="830"/>
    </location>
</feature>
<gene>
    <name evidence="2" type="ORF">BEWA_008890</name>
</gene>
<reference evidence="2 3" key="1">
    <citation type="journal article" date="2012" name="BMC Genomics">
        <title>Comparative genomic analysis and phylogenetic position of Theileria equi.</title>
        <authorList>
            <person name="Kappmeyer L.S."/>
            <person name="Thiagarajan M."/>
            <person name="Herndon D.R."/>
            <person name="Ramsay J.D."/>
            <person name="Caler E."/>
            <person name="Djikeng A."/>
            <person name="Gillespie J.J."/>
            <person name="Lau A.O."/>
            <person name="Roalson E.H."/>
            <person name="Silva J.C."/>
            <person name="Silva M.G."/>
            <person name="Suarez C.E."/>
            <person name="Ueti M.W."/>
            <person name="Nene V.M."/>
            <person name="Mealey R.H."/>
            <person name="Knowles D.P."/>
            <person name="Brayton K.A."/>
        </authorList>
    </citation>
    <scope>NUCLEOTIDE SEQUENCE [LARGE SCALE GENOMIC DNA]</scope>
    <source>
        <strain evidence="2 3">WA</strain>
    </source>
</reference>